<proteinExistence type="predicted"/>
<gene>
    <name evidence="2" type="ORF">HYQ43_04570</name>
</gene>
<dbReference type="RefSeq" id="WP_179921110.1">
    <property type="nucleotide sequence ID" value="NZ_CP058689.1"/>
</dbReference>
<protein>
    <submittedName>
        <fullName evidence="2">Uncharacterized protein</fullName>
    </submittedName>
</protein>
<accession>A0A7H9BR50</accession>
<reference evidence="2 3" key="1">
    <citation type="submission" date="2020-07" db="EMBL/GenBank/DDBJ databases">
        <title>The complete genome of Paracoccus pantotrophus ACCC 10489.</title>
        <authorList>
            <person name="Si Y."/>
        </authorList>
    </citation>
    <scope>NUCLEOTIDE SEQUENCE [LARGE SCALE GENOMIC DNA]</scope>
    <source>
        <strain evidence="2 3">ACCC10489</strain>
    </source>
</reference>
<dbReference type="EMBL" id="CP058689">
    <property type="protein sequence ID" value="QLH13559.1"/>
    <property type="molecule type" value="Genomic_DNA"/>
</dbReference>
<dbReference type="Proteomes" id="UP000509322">
    <property type="component" value="Chromosome 1"/>
</dbReference>
<evidence type="ECO:0000313" key="3">
    <source>
        <dbReference type="Proteomes" id="UP000509322"/>
    </source>
</evidence>
<organism evidence="2 3">
    <name type="scientific">Paracoccus pantotrophus</name>
    <name type="common">Thiosphaera pantotropha</name>
    <dbReference type="NCBI Taxonomy" id="82367"/>
    <lineage>
        <taxon>Bacteria</taxon>
        <taxon>Pseudomonadati</taxon>
        <taxon>Pseudomonadota</taxon>
        <taxon>Alphaproteobacteria</taxon>
        <taxon>Rhodobacterales</taxon>
        <taxon>Paracoccaceae</taxon>
        <taxon>Paracoccus</taxon>
    </lineage>
</organism>
<feature type="compositionally biased region" description="Polar residues" evidence="1">
    <location>
        <begin position="7"/>
        <end position="16"/>
    </location>
</feature>
<name>A0A7H9BR50_PARPN</name>
<evidence type="ECO:0000256" key="1">
    <source>
        <dbReference type="SAM" id="MobiDB-lite"/>
    </source>
</evidence>
<feature type="compositionally biased region" description="Basic and acidic residues" evidence="1">
    <location>
        <begin position="33"/>
        <end position="47"/>
    </location>
</feature>
<dbReference type="AlphaFoldDB" id="A0A7H9BR50"/>
<evidence type="ECO:0000313" key="2">
    <source>
        <dbReference type="EMBL" id="QLH13559.1"/>
    </source>
</evidence>
<feature type="region of interest" description="Disordered" evidence="1">
    <location>
        <begin position="1"/>
        <end position="47"/>
    </location>
</feature>
<sequence length="62" mass="6587">MVRESKAPQTEAQMLQTAVDAMDNEGGPGNATEVKRDKEKAAQAAHDAKVDAWNKGYGALAD</sequence>